<dbReference type="EMBL" id="MRCG01000032">
    <property type="protein sequence ID" value="OKH43520.1"/>
    <property type="molecule type" value="Genomic_DNA"/>
</dbReference>
<evidence type="ECO:0000313" key="4">
    <source>
        <dbReference type="Proteomes" id="UP000185557"/>
    </source>
</evidence>
<evidence type="ECO:0000313" key="3">
    <source>
        <dbReference type="EMBL" id="OKH43520.1"/>
    </source>
</evidence>
<keyword evidence="1" id="KW-0732">Signal</keyword>
<accession>A0A1U7IY35</accession>
<proteinExistence type="predicted"/>
<reference evidence="3 4" key="1">
    <citation type="submission" date="2016-11" db="EMBL/GenBank/DDBJ databases">
        <title>Draft Genome Sequences of Nine Cyanobacterial Strains from Diverse Habitats.</title>
        <authorList>
            <person name="Zhu T."/>
            <person name="Hou S."/>
            <person name="Lu X."/>
            <person name="Hess W.R."/>
        </authorList>
    </citation>
    <scope>NUCLEOTIDE SEQUENCE [LARGE SCALE GENOMIC DNA]</scope>
    <source>
        <strain evidence="3 4">NIES-30</strain>
    </source>
</reference>
<organism evidence="3 4">
    <name type="scientific">Phormidium tenue NIES-30</name>
    <dbReference type="NCBI Taxonomy" id="549789"/>
    <lineage>
        <taxon>Bacteria</taxon>
        <taxon>Bacillati</taxon>
        <taxon>Cyanobacteriota</taxon>
        <taxon>Cyanophyceae</taxon>
        <taxon>Oscillatoriophycideae</taxon>
        <taxon>Oscillatoriales</taxon>
        <taxon>Oscillatoriaceae</taxon>
        <taxon>Phormidium</taxon>
    </lineage>
</organism>
<dbReference type="Pfam" id="PF05860">
    <property type="entry name" value="TPS"/>
    <property type="match status" value="1"/>
</dbReference>
<dbReference type="Proteomes" id="UP000185557">
    <property type="component" value="Unassembled WGS sequence"/>
</dbReference>
<evidence type="ECO:0000259" key="2">
    <source>
        <dbReference type="SMART" id="SM00912"/>
    </source>
</evidence>
<gene>
    <name evidence="3" type="ORF">NIES30_24670</name>
</gene>
<evidence type="ECO:0000256" key="1">
    <source>
        <dbReference type="SAM" id="SignalP"/>
    </source>
</evidence>
<dbReference type="NCBIfam" id="TIGR01901">
    <property type="entry name" value="adhes_NPXG"/>
    <property type="match status" value="1"/>
</dbReference>
<keyword evidence="4" id="KW-1185">Reference proteome</keyword>
<dbReference type="Gene3D" id="2.160.20.10">
    <property type="entry name" value="Single-stranded right-handed beta-helix, Pectin lyase-like"/>
    <property type="match status" value="4"/>
</dbReference>
<dbReference type="SUPFAM" id="SSF51126">
    <property type="entry name" value="Pectin lyase-like"/>
    <property type="match status" value="6"/>
</dbReference>
<dbReference type="InterPro" id="IPR011050">
    <property type="entry name" value="Pectin_lyase_fold/virulence"/>
</dbReference>
<name>A0A1U7IY35_9CYAN</name>
<dbReference type="STRING" id="549789.NIES30_24670"/>
<feature type="domain" description="Filamentous haemagglutinin FhaB/tRNA nuclease CdiA-like TPS" evidence="2">
    <location>
        <begin position="45"/>
        <end position="158"/>
    </location>
</feature>
<dbReference type="SMART" id="SM00912">
    <property type="entry name" value="Haemagg_act"/>
    <property type="match status" value="1"/>
</dbReference>
<feature type="chain" id="PRO_5010559537" description="Filamentous haemagglutinin FhaB/tRNA nuclease CdiA-like TPS domain-containing protein" evidence="1">
    <location>
        <begin position="37"/>
        <end position="1384"/>
    </location>
</feature>
<dbReference type="InterPro" id="IPR008638">
    <property type="entry name" value="FhaB/CdiA-like_TPS"/>
</dbReference>
<protein>
    <recommendedName>
        <fullName evidence="2">Filamentous haemagglutinin FhaB/tRNA nuclease CdiA-like TPS domain-containing protein</fullName>
    </recommendedName>
</protein>
<dbReference type="RefSeq" id="WP_073611114.1">
    <property type="nucleotide sequence ID" value="NZ_MRCG01000032.1"/>
</dbReference>
<sequence>MAIFPALSKALLTRSLPLTTTLVLLSMAGATPLAQAQVTPDDTLGSEASTVTPDVLVRGSEADLIEGGALRGSNLFHSFLEFNVDPGQRLYFANPAGVESILSRITGNNPSAIFGTLGVDGAADLFLINPNGLVFGETATLDIQGSFYASTAEAISMGDGVYSATAPEQSSLLTVNPSALFSNYLSESSGNIESRALLAAGENLTLAANQLDLQRQVAAGGDLTLLGNTVQIRDAVNAPFVGFAGGDLLVQGNEQVDIVALSHPDSGLYSYGDMVLRSQNPVGGDAHYWSGGNFTVETLNGSGGSLYSPIDPIIRSRGDVSFDTYVGSSLHILAGGSVALGTALITAPDPGVLGNDFLRETIRLSDGTVVEVDGGAQPTLDVRAGVSLEMFGTAPLELITGLGDTDIFLGALLPTNSPSSAEITIGDVFINAPNGLVLLTNQYQPNNTLTEGNINITGEGFFGNGINTSRANEQGGTVYLDARNNILVTNSFIDTTSTGAVGNIVINAADTILFDGADGSGVTGVFANLVAGGEGTGGNVRINANNLEISNGAQITALVFGDGQGGDVKFNIRDTVRLIGSNPINGIAGGVFSGIAPNGEGGGGNIQIAARNLEIIDGAVLSASTFGLGNAGSVNLTLTEQVHIAGSSPISGFPSSILSSVEPTGQGTGGGIQINTKNLNIVDGARIGTGVFGTGDAGDIFLTVAEIAQIAGFDTVSGRSSGIFSSVDPTGVGNGGNIRLTAANVQVLDGAQLNTSSSGLGNAGNVILNGANLIRFARFNPILGNVSGAFSNIESTGEGTGGNVQISGQVLEVLDGAELSASTFGIGDAGSVILNISDLTRFEGTRIGGFSSGAFSRVESAGVGSGGNVEITTRTIEVLNGALLDASTFGLGNAGSVTLNVAGLARFSGSNPIAGIASGASSSVQPTGIGTGGNLQITAGTLDISGGATLSASTLGIGNAGSVILNIAELARFAGFDPVDSSPSGAFSRIEFGGEGEGGNVQITAHILKMEDGAQISVSTIGAGNAGSLSLNVSELVQFIGFNSIDNTPSGVFSSVEPTGNGNGGNVEITTRNLEVLNGAQIGNSTFGIGNAGNVNLRVSELARFVGSSQSTGVFSIVEPAGIGTGGDIELSAKNVEILQNAALDSSSIGDGNAGNIVLLVSEQLLIDNGTILTSSESFTGGQITIQSGYIILRNDGDIQTFVSQGEGGGGNIAIASNFLIALEDSDILAFSADGRGGVIDLSRTTFFGQNPSIAARNLSRNELLDLDGNDRVDINATGGIESGQIFVGDATFVENSLTALTDAIVDTSALTAGSCIARSQDSLGSFVVTGRDGLPATPGDGGISAYPTGTVRALDEPAATSLQEPDGVYQLPSGRLVLSRACD</sequence>
<dbReference type="InterPro" id="IPR012334">
    <property type="entry name" value="Pectin_lyas_fold"/>
</dbReference>
<dbReference type="OrthoDB" id="436571at2"/>
<comment type="caution">
    <text evidence="3">The sequence shown here is derived from an EMBL/GenBank/DDBJ whole genome shotgun (WGS) entry which is preliminary data.</text>
</comment>
<feature type="signal peptide" evidence="1">
    <location>
        <begin position="1"/>
        <end position="36"/>
    </location>
</feature>